<dbReference type="AlphaFoldDB" id="A0A2J6RYW7"/>
<organism evidence="1 2">
    <name type="scientific">Hyaloscypha variabilis (strain UAMH 11265 / GT02V1 / F)</name>
    <name type="common">Meliniomyces variabilis</name>
    <dbReference type="NCBI Taxonomy" id="1149755"/>
    <lineage>
        <taxon>Eukaryota</taxon>
        <taxon>Fungi</taxon>
        <taxon>Dikarya</taxon>
        <taxon>Ascomycota</taxon>
        <taxon>Pezizomycotina</taxon>
        <taxon>Leotiomycetes</taxon>
        <taxon>Helotiales</taxon>
        <taxon>Hyaloscyphaceae</taxon>
        <taxon>Hyaloscypha</taxon>
        <taxon>Hyaloscypha variabilis</taxon>
    </lineage>
</organism>
<evidence type="ECO:0000313" key="1">
    <source>
        <dbReference type="EMBL" id="PMD43716.1"/>
    </source>
</evidence>
<accession>A0A2J6RYW7</accession>
<evidence type="ECO:0000313" key="2">
    <source>
        <dbReference type="Proteomes" id="UP000235786"/>
    </source>
</evidence>
<dbReference type="OrthoDB" id="1933717at2759"/>
<dbReference type="EMBL" id="KZ613942">
    <property type="protein sequence ID" value="PMD43716.1"/>
    <property type="molecule type" value="Genomic_DNA"/>
</dbReference>
<keyword evidence="2" id="KW-1185">Reference proteome</keyword>
<protein>
    <submittedName>
        <fullName evidence="1">Uncharacterized protein</fullName>
    </submittedName>
</protein>
<name>A0A2J6RYW7_HYAVF</name>
<sequence>MALDPTHPDYWTQALQFTETVHRDVVAPLRASDFYPAIEPTNGKMRQIANGKVVVVTGAGTGFGQVGRL</sequence>
<reference evidence="1 2" key="1">
    <citation type="submission" date="2016-04" db="EMBL/GenBank/DDBJ databases">
        <title>A degradative enzymes factory behind the ericoid mycorrhizal symbiosis.</title>
        <authorList>
            <consortium name="DOE Joint Genome Institute"/>
            <person name="Martino E."/>
            <person name="Morin E."/>
            <person name="Grelet G."/>
            <person name="Kuo A."/>
            <person name="Kohler A."/>
            <person name="Daghino S."/>
            <person name="Barry K."/>
            <person name="Choi C."/>
            <person name="Cichocki N."/>
            <person name="Clum A."/>
            <person name="Copeland A."/>
            <person name="Hainaut M."/>
            <person name="Haridas S."/>
            <person name="Labutti K."/>
            <person name="Lindquist E."/>
            <person name="Lipzen A."/>
            <person name="Khouja H.-R."/>
            <person name="Murat C."/>
            <person name="Ohm R."/>
            <person name="Olson A."/>
            <person name="Spatafora J."/>
            <person name="Veneault-Fourrey C."/>
            <person name="Henrissat B."/>
            <person name="Grigoriev I."/>
            <person name="Martin F."/>
            <person name="Perotto S."/>
        </authorList>
    </citation>
    <scope>NUCLEOTIDE SEQUENCE [LARGE SCALE GENOMIC DNA]</scope>
    <source>
        <strain evidence="1 2">F</strain>
    </source>
</reference>
<proteinExistence type="predicted"/>
<dbReference type="Proteomes" id="UP000235786">
    <property type="component" value="Unassembled WGS sequence"/>
</dbReference>
<gene>
    <name evidence="1" type="ORF">L207DRAFT_580547</name>
</gene>